<reference evidence="2 3" key="1">
    <citation type="journal article" date="2008" name="PLoS Genet.">
        <title>Genomic islands in the pathogenic filamentous fungus Aspergillus fumigatus.</title>
        <authorList>
            <person name="Fedorova N.D."/>
            <person name="Khaldi N."/>
            <person name="Joardar V.S."/>
            <person name="Maiti R."/>
            <person name="Amedeo P."/>
            <person name="Anderson M.J."/>
            <person name="Crabtree J."/>
            <person name="Silva J.C."/>
            <person name="Badger J.H."/>
            <person name="Albarraq A."/>
            <person name="Angiuoli S."/>
            <person name="Bussey H."/>
            <person name="Bowyer P."/>
            <person name="Cotty P.J."/>
            <person name="Dyer P.S."/>
            <person name="Egan A."/>
            <person name="Galens K."/>
            <person name="Fraser-Liggett C.M."/>
            <person name="Haas B.J."/>
            <person name="Inman J.M."/>
            <person name="Kent R."/>
            <person name="Lemieux S."/>
            <person name="Malavazi I."/>
            <person name="Orvis J."/>
            <person name="Roemer T."/>
            <person name="Ronning C.M."/>
            <person name="Sundaram J.P."/>
            <person name="Sutton G."/>
            <person name="Turner G."/>
            <person name="Venter J.C."/>
            <person name="White O.R."/>
            <person name="Whitty B.R."/>
            <person name="Youngman P."/>
            <person name="Wolfe K.H."/>
            <person name="Goldman G.H."/>
            <person name="Wortman J.R."/>
            <person name="Jiang B."/>
            <person name="Denning D.W."/>
            <person name="Nierman W.C."/>
        </authorList>
    </citation>
    <scope>NUCLEOTIDE SEQUENCE [LARGE SCALE GENOMIC DNA]</scope>
    <source>
        <strain evidence="3">ATCC 1007 / CBS 513.65 / DSM 816 / NCTC 3887 / NRRL 1</strain>
    </source>
</reference>
<feature type="compositionally biased region" description="Basic residues" evidence="1">
    <location>
        <begin position="710"/>
        <end position="719"/>
    </location>
</feature>
<feature type="compositionally biased region" description="Acidic residues" evidence="1">
    <location>
        <begin position="606"/>
        <end position="620"/>
    </location>
</feature>
<feature type="compositionally biased region" description="Basic and acidic residues" evidence="1">
    <location>
        <begin position="91"/>
        <end position="114"/>
    </location>
</feature>
<feature type="region of interest" description="Disordered" evidence="1">
    <location>
        <begin position="1"/>
        <end position="258"/>
    </location>
</feature>
<feature type="region of interest" description="Disordered" evidence="1">
    <location>
        <begin position="951"/>
        <end position="989"/>
    </location>
</feature>
<dbReference type="Proteomes" id="UP000006701">
    <property type="component" value="Unassembled WGS sequence"/>
</dbReference>
<name>A1C6X2_ASPCL</name>
<feature type="region of interest" description="Disordered" evidence="1">
    <location>
        <begin position="806"/>
        <end position="881"/>
    </location>
</feature>
<feature type="compositionally biased region" description="Basic residues" evidence="1">
    <location>
        <begin position="685"/>
        <end position="699"/>
    </location>
</feature>
<feature type="compositionally biased region" description="Basic residues" evidence="1">
    <location>
        <begin position="668"/>
        <end position="677"/>
    </location>
</feature>
<feature type="compositionally biased region" description="Low complexity" evidence="1">
    <location>
        <begin position="208"/>
        <end position="219"/>
    </location>
</feature>
<feature type="compositionally biased region" description="Basic residues" evidence="1">
    <location>
        <begin position="979"/>
        <end position="989"/>
    </location>
</feature>
<dbReference type="STRING" id="344612.A1C6X2"/>
<dbReference type="Pfam" id="PF09462">
    <property type="entry name" value="Mus7"/>
    <property type="match status" value="1"/>
</dbReference>
<feature type="compositionally biased region" description="Polar residues" evidence="1">
    <location>
        <begin position="115"/>
        <end position="147"/>
    </location>
</feature>
<protein>
    <recommendedName>
        <fullName evidence="4">Mus7/MMS22 family protein</fullName>
    </recommendedName>
</protein>
<feature type="compositionally biased region" description="Polar residues" evidence="1">
    <location>
        <begin position="494"/>
        <end position="506"/>
    </location>
</feature>
<feature type="compositionally biased region" description="Acidic residues" evidence="1">
    <location>
        <begin position="638"/>
        <end position="653"/>
    </location>
</feature>
<organism evidence="2 3">
    <name type="scientific">Aspergillus clavatus (strain ATCC 1007 / CBS 513.65 / DSM 816 / NCTC 3887 / NRRL 1 / QM 1276 / 107)</name>
    <dbReference type="NCBI Taxonomy" id="344612"/>
    <lineage>
        <taxon>Eukaryota</taxon>
        <taxon>Fungi</taxon>
        <taxon>Dikarya</taxon>
        <taxon>Ascomycota</taxon>
        <taxon>Pezizomycotina</taxon>
        <taxon>Eurotiomycetes</taxon>
        <taxon>Eurotiomycetidae</taxon>
        <taxon>Eurotiales</taxon>
        <taxon>Aspergillaceae</taxon>
        <taxon>Aspergillus</taxon>
        <taxon>Aspergillus subgen. Fumigati</taxon>
    </lineage>
</organism>
<gene>
    <name evidence="2" type="ORF">ACLA_071760</name>
</gene>
<dbReference type="PANTHER" id="PTHR28122">
    <property type="entry name" value="E3 UBIQUITIN-PROTEIN LIGASE SUBSTRATE RECEPTOR MMS22"/>
    <property type="match status" value="1"/>
</dbReference>
<dbReference type="GO" id="GO:0000724">
    <property type="term" value="P:double-strand break repair via homologous recombination"/>
    <property type="evidence" value="ECO:0007669"/>
    <property type="project" value="TreeGrafter"/>
</dbReference>
<dbReference type="eggNOG" id="ENOG502QSDS">
    <property type="taxonomic scope" value="Eukaryota"/>
</dbReference>
<feature type="region of interest" description="Disordered" evidence="1">
    <location>
        <begin position="323"/>
        <end position="356"/>
    </location>
</feature>
<feature type="compositionally biased region" description="Acidic residues" evidence="1">
    <location>
        <begin position="507"/>
        <end position="530"/>
    </location>
</feature>
<dbReference type="OMA" id="DNRIDYM"/>
<feature type="compositionally biased region" description="Polar residues" evidence="1">
    <location>
        <begin position="592"/>
        <end position="601"/>
    </location>
</feature>
<evidence type="ECO:0008006" key="4">
    <source>
        <dbReference type="Google" id="ProtNLM"/>
    </source>
</evidence>
<dbReference type="GeneID" id="4708299"/>
<feature type="compositionally biased region" description="Polar residues" evidence="1">
    <location>
        <begin position="863"/>
        <end position="878"/>
    </location>
</feature>
<dbReference type="HOGENOM" id="CLU_000374_2_0_1"/>
<feature type="region of interest" description="Disordered" evidence="1">
    <location>
        <begin position="586"/>
        <end position="723"/>
    </location>
</feature>
<dbReference type="InterPro" id="IPR019021">
    <property type="entry name" value="Mms22"/>
</dbReference>
<feature type="compositionally biased region" description="Basic and acidic residues" evidence="1">
    <location>
        <begin position="229"/>
        <end position="243"/>
    </location>
</feature>
<dbReference type="KEGG" id="act:ACLA_071760"/>
<feature type="compositionally biased region" description="Polar residues" evidence="1">
    <location>
        <begin position="951"/>
        <end position="974"/>
    </location>
</feature>
<evidence type="ECO:0000313" key="2">
    <source>
        <dbReference type="EMBL" id="EAW14143.1"/>
    </source>
</evidence>
<dbReference type="PANTHER" id="PTHR28122:SF1">
    <property type="entry name" value="E3 UBIQUITIN-PROTEIN LIGASE SUBSTRATE RECEPTOR MMS22"/>
    <property type="match status" value="1"/>
</dbReference>
<sequence length="2286" mass="257292">MESWRERGFVPDSDSEDGFDSQDSRLNPVLEDVVEEPVADAQHDIVPDPHDDRASEEGAQDEGAGDPQVAVSNLDDAEECTGAPSVTPTRLDIREETTQDDSETVRSNDQHSAERTTTGHGKEAGSTTSASSRPDAATPSQLSTPHNKPQEDIWDIPSSPDELQFDFQPSRKPITYVSRGKKVTHIREASPTHEEDHTQPAVETADISPLSSPLSSLHSIQLGDDDDDTARQELQDDSGHPETTEAAETQELPTLKDMLPAEIPEDILQELSHPMRRSLRQRNPIQLHPYLLEDAKYRSLMKARGLKPVRVALAEQALRDVANESQGNEFEPPSSDPVESFQFPPSSPVLHQQSPEKLLMHTDSVPRRSRLDPQFRGHSPNGTVVRPSKRRRVSRPEEDARRRLQHVPQPSVVINNSPAHRANTSFFEIPSPPRSGSVSSSQTAQPVDGFIFPPGFTPPKLTTPVTEPRFNMRNAPGMDVMDWSGGDFDPGSVDAQSVTLQSQPNSDLEEDGDDNDDDDEGEEDAGEDEQAVVRSLQRRIKGVLPASWLRLDQKKQSEYFPSTQRYRERAALRVGNAKGVAKKITRRADAVDSSSKNQMASLSLLADEDSGESTEADEAQSEVNPSRQLAQLLGLDIPFDDEKWEDDIPEDNQMDYMFPSIPRGPSSRSRKQGKKRQRPDQSVAHIHHPAKKARLKRQTRITDPEYGTRTQRHTPRRPLPKLGILDAPDVAHRPRKEQPQFLRVAARRARSRKDMGRRSPSRKFLKLGSRVDTEDANMTLREWRKGSLPQTTLPQVRTEPHVRQPLMDRPVNGLAPLRNHATHVRDKTPRIDLGTTAAAQQDDAAPENLADEDISDPTPALEGNSTSLRNPRPGQQGNKWVIRRNLAVSSLQRSGPRPVGLESTDAGSTLASPWLFHRTIARLNQDYRQKRGSRTTQRSLPLDRYLANNVAPSIPTSAGPGVTTQTPRTNNLVPQAQHERKRRQVRKRPPQRIDIGALVSREAITQELTILSGDTPVLETERLNPPSHIGNGLRSFQRSYTIDFDVTPLPSGTFFHESTFLGSGQFSRSLKVIQRDVDSRGPLIQIKYRDQCFRWGPWTDAVSSELGNVFDAMIQEVESNQNETTIDSETGSEGAYTLYRSLINYVSDALSFEDPIDRIGFVTRAQTLVMKLNDYLMGSTSTDERQTARLTKVAAYNLVFANQALQVASHALVNDKIAMEVQDSVKLIGRRVLAFVSCLPAQAQIRTFLQEIKSPARREAGIRNDQAVLESYIVARHVLQSTSQLKACFEEYMIENYLSAPADLTVAKDIKSYEIGWQKMFTTLPLNEVDTDGLLKTGVRFSEGHGNWSMVKRLLSPMLDDYETNSASQPISYSRYCQALFHRCFHLINGWGWRDCRPIMQFLYDFFAKNQLYDLRFEESYRSPSFLDELDRNPSLEVRPGDPTFHIFLKILATGLRFLPLSYDKKQIRNFAWRLLPNHDGRYPKEKPISQADLDAVRNHHDLLCTLYFAVPDGCRPRLETIKNLVDPAISHRETCNISFRSWIRLVRFKLSTNEDVTDLEAFADWHCYFLNEFLKQHALARKEIEAQNAIEKSFSHQQVEKTISQNQRQIEALLNMALNGLQIALRAAPTLEHARILVSKTPIRAILSLFNPRLTRINATVAEALHVIIAYVKKCYLDTTPPSNAPALTTDEDSQEYGDWTEIEAIYGGENPPPSKGVEHVEQVFLPAVSRLVSNCFGEDHCPEDTILLNVIDCWTSIAHVLVKQGLKHWDNYLSPYDGDSWLALRSTVQTRKFTPLFLASCIERDPRFLSDCRNQILGLWMSSLVERGSMLKFQHRLTEALLNQDTTNPMLHNLPFLKDRQSEQYIISMEDLTQRRLSLLSSLLSNMRAHVQALEDAESRQLTSPKQDYKELIRRMMVSMKSNYQELGHGGGTAQGAYVDFVHRIVGFLQQHSRDICPIDPFFTDPTSFPLPSADPTYIVARLKSYEPKLCSEKVVKTLVIFVQGVSERAAIDGQQIYLVDQLRASMADIYESGDPEKPTLRAILLQCVFPAYVECAFVNPAAWLLSRPIIQTVSLVFKDLLFAMDVTDTMCRASVTAMLDSIFRSAYEVFHRIEAASTMLKLPTVMATLTSLVEMTTSALPAVDYIDRATNVGSRLISQIGALRESIMSAASCIREQSWEEPDLAQLSSVFAPDSTANPAVPKFFQVIRAAATQELQTYLIENWSQHQGKYYFTRRGGHQPQLVDLEPSITVDLEQRPSAAFEGAVQTFLETLRAIDLFDEAD</sequence>
<dbReference type="OrthoDB" id="2386201at2759"/>
<dbReference type="GO" id="GO:0035361">
    <property type="term" value="C:Cul8-RING ubiquitin ligase complex"/>
    <property type="evidence" value="ECO:0007669"/>
    <property type="project" value="TreeGrafter"/>
</dbReference>
<evidence type="ECO:0000256" key="1">
    <source>
        <dbReference type="SAM" id="MobiDB-lite"/>
    </source>
</evidence>
<proteinExistence type="predicted"/>
<feature type="compositionally biased region" description="Basic and acidic residues" evidence="1">
    <location>
        <begin position="41"/>
        <end position="56"/>
    </location>
</feature>
<evidence type="ECO:0000313" key="3">
    <source>
        <dbReference type="Proteomes" id="UP000006701"/>
    </source>
</evidence>
<dbReference type="RefSeq" id="XP_001275569.1">
    <property type="nucleotide sequence ID" value="XM_001275568.1"/>
</dbReference>
<feature type="compositionally biased region" description="Basic and acidic residues" evidence="1">
    <location>
        <begin position="185"/>
        <end position="198"/>
    </location>
</feature>
<dbReference type="GO" id="GO:0031297">
    <property type="term" value="P:replication fork processing"/>
    <property type="evidence" value="ECO:0007669"/>
    <property type="project" value="InterPro"/>
</dbReference>
<dbReference type="GO" id="GO:0005634">
    <property type="term" value="C:nucleus"/>
    <property type="evidence" value="ECO:0007669"/>
    <property type="project" value="InterPro"/>
</dbReference>
<feature type="region of interest" description="Disordered" evidence="1">
    <location>
        <begin position="368"/>
        <end position="403"/>
    </location>
</feature>
<keyword evidence="3" id="KW-1185">Reference proteome</keyword>
<dbReference type="EMBL" id="DS027045">
    <property type="protein sequence ID" value="EAW14143.1"/>
    <property type="molecule type" value="Genomic_DNA"/>
</dbReference>
<dbReference type="VEuPathDB" id="FungiDB:ACLA_071760"/>
<feature type="region of interest" description="Disordered" evidence="1">
    <location>
        <begin position="481"/>
        <end position="534"/>
    </location>
</feature>
<accession>A1C6X2</accession>